<evidence type="ECO:0000313" key="1">
    <source>
        <dbReference type="EMBL" id="CAH2215962.1"/>
    </source>
</evidence>
<proteinExistence type="predicted"/>
<reference evidence="1" key="1">
    <citation type="submission" date="2022-03" db="EMBL/GenBank/DDBJ databases">
        <authorList>
            <person name="Lindestad O."/>
        </authorList>
    </citation>
    <scope>NUCLEOTIDE SEQUENCE</scope>
</reference>
<dbReference type="Proteomes" id="UP000838756">
    <property type="component" value="Unassembled WGS sequence"/>
</dbReference>
<dbReference type="OrthoDB" id="6075074at2759"/>
<comment type="caution">
    <text evidence="1">The sequence shown here is derived from an EMBL/GenBank/DDBJ whole genome shotgun (WGS) entry which is preliminary data.</text>
</comment>
<organism evidence="1 2">
    <name type="scientific">Pararge aegeria aegeria</name>
    <dbReference type="NCBI Taxonomy" id="348720"/>
    <lineage>
        <taxon>Eukaryota</taxon>
        <taxon>Metazoa</taxon>
        <taxon>Ecdysozoa</taxon>
        <taxon>Arthropoda</taxon>
        <taxon>Hexapoda</taxon>
        <taxon>Insecta</taxon>
        <taxon>Pterygota</taxon>
        <taxon>Neoptera</taxon>
        <taxon>Endopterygota</taxon>
        <taxon>Lepidoptera</taxon>
        <taxon>Glossata</taxon>
        <taxon>Ditrysia</taxon>
        <taxon>Papilionoidea</taxon>
        <taxon>Nymphalidae</taxon>
        <taxon>Satyrinae</taxon>
        <taxon>Satyrini</taxon>
        <taxon>Parargina</taxon>
        <taxon>Pararge</taxon>
    </lineage>
</organism>
<keyword evidence="2" id="KW-1185">Reference proteome</keyword>
<accession>A0A8S4QMR5</accession>
<dbReference type="EMBL" id="CAKXAJ010013514">
    <property type="protein sequence ID" value="CAH2215962.1"/>
    <property type="molecule type" value="Genomic_DNA"/>
</dbReference>
<gene>
    <name evidence="1" type="primary">jg22992</name>
    <name evidence="1" type="ORF">PAEG_LOCUS4041</name>
</gene>
<name>A0A8S4QMR5_9NEOP</name>
<sequence>MVGWRSGLKLRQLSDGRHLVQLIYTPNGYLQDCEYVTASKSSRDFIKTLRKELKLALDEESYRILEKTPRNFGDEKYYRHFGNVTFRILKNGEKLPTDVARWFNYDRLKTECFERHEELTLMMKNRNKVSENSLQRTASGGKSLLLHIFPFAPVPCKSTPCLTRNFRDVVLPSFQWPTGSSLPIHGMPVEHLMRSVDSTNKFNTKAWDVEELFVRELEKYYLFLLQSSNATFWPEAGDCRYITNT</sequence>
<protein>
    <submittedName>
        <fullName evidence="1">Jg22992 protein</fullName>
    </submittedName>
</protein>
<evidence type="ECO:0000313" key="2">
    <source>
        <dbReference type="Proteomes" id="UP000838756"/>
    </source>
</evidence>
<dbReference type="AlphaFoldDB" id="A0A8S4QMR5"/>